<dbReference type="AlphaFoldDB" id="A0A7C9N9M8"/>
<dbReference type="PANTHER" id="PTHR43077:SF10">
    <property type="entry name" value="TRANSPORT PERMEASE PROTEIN"/>
    <property type="match status" value="1"/>
</dbReference>
<dbReference type="PANTHER" id="PTHR43077">
    <property type="entry name" value="TRANSPORT PERMEASE YVFS-RELATED"/>
    <property type="match status" value="1"/>
</dbReference>
<dbReference type="GO" id="GO:0016020">
    <property type="term" value="C:membrane"/>
    <property type="evidence" value="ECO:0007669"/>
    <property type="project" value="UniProtKB-SubCell"/>
</dbReference>
<dbReference type="InterPro" id="IPR017500">
    <property type="entry name" value="Phage_infect_YhgE_N"/>
</dbReference>
<protein>
    <submittedName>
        <fullName evidence="9">YhgE/Pip domain-containing protein</fullName>
    </submittedName>
</protein>
<evidence type="ECO:0000256" key="7">
    <source>
        <dbReference type="SAM" id="Phobius"/>
    </source>
</evidence>
<dbReference type="EMBL" id="QWKH01000004">
    <property type="protein sequence ID" value="NBI33684.1"/>
    <property type="molecule type" value="Genomic_DNA"/>
</dbReference>
<sequence>MGNVLRILKRDGLRLLKTPQAIVVCLALLVLPSVYTWYNVLGFWDPYNNTAGVRVCIANEDEGGSSDITGQLDLGDQIVEQLRENHQLDWYFTDEQDAMNQVESGQAYAAIVIPPTFTSDLLTLVTGDFTQPKLQYYVNEKAGPVAPKITDTGVNTLDETINSAFVSTVTGVIATAIDDASTEAQQHMDDSKTGALARIVDASDKLAALRESLSSMMGKTDEAAVAAEQSRGSLEGARSDIDDASSALQTLSSIVYELNDGAGKLVPAIANASTQALGQLSGLSTDLGEASVKLEELLAQAGGQIESGIEEGKGVSETLSRSLGELAFLVDELPEGDVKQLLSEVVAAETGRIQDIDAALDSLASSHESVEARLETLEGATDEMGSAAGTVIDAVQAAASQLNGSDFPALSSNLSQLSALAADLGGAVASASGLVDSTDSLLGQIQTALGSAHTSLAQTDELLEGLQGELDAIRTDVEALRTSSALKDILGEDSLNATVISDFMGAPTRLQTEQLYPLNAYGSAMAPLFMNLTFWIGAFMLVVVMRQEVDSEGIRNLKLYQRYLGRFLFMAVMVVLQAVICCAGLLLIGVQPVSAPALFLAAICASLAYLSIIFSLSLTLQHIGKGICILLVFAQIPGATGLYPVEMTSSFFQAVYPLMPFTYGINALREAICGFYGTQFWEMLGVLGAFFALFLALGLIFRPKLANVNLMVARQVGEGGIFNGEDVEAPLRPYKFSHIIRALSDRQEYNRELTVRYTRFLRWYPRIIRITAAASIAMPVALFLLFALTPAEKVTLLTIWLVWIAVAFVLLLVVESLKDGFERQMRLDHMSDEKLRGLYRNASDDPNPSAEADGAVASDPSVRGEEGIRG</sequence>
<feature type="transmembrane region" description="Helical" evidence="7">
    <location>
        <begin position="524"/>
        <end position="546"/>
    </location>
</feature>
<feature type="region of interest" description="Disordered" evidence="6">
    <location>
        <begin position="838"/>
        <end position="870"/>
    </location>
</feature>
<dbReference type="InterPro" id="IPR051328">
    <property type="entry name" value="T7SS_ABC-Transporter"/>
</dbReference>
<dbReference type="GO" id="GO:0140359">
    <property type="term" value="F:ABC-type transporter activity"/>
    <property type="evidence" value="ECO:0007669"/>
    <property type="project" value="InterPro"/>
</dbReference>
<dbReference type="Pfam" id="PF12698">
    <property type="entry name" value="ABC2_membrane_3"/>
    <property type="match status" value="2"/>
</dbReference>
<feature type="transmembrane region" description="Helical" evidence="7">
    <location>
        <begin position="683"/>
        <end position="701"/>
    </location>
</feature>
<comment type="caution">
    <text evidence="9">The sequence shown here is derived from an EMBL/GenBank/DDBJ whole genome shotgun (WGS) entry which is preliminary data.</text>
</comment>
<dbReference type="Gene3D" id="3.40.1710.10">
    <property type="entry name" value="abc type-2 transporter like domain"/>
    <property type="match status" value="1"/>
</dbReference>
<keyword evidence="2 7" id="KW-0812">Transmembrane</keyword>
<evidence type="ECO:0000313" key="9">
    <source>
        <dbReference type="EMBL" id="NBI33684.1"/>
    </source>
</evidence>
<dbReference type="NCBIfam" id="TIGR03061">
    <property type="entry name" value="pip_yhgE_Nterm"/>
    <property type="match status" value="1"/>
</dbReference>
<dbReference type="InterPro" id="IPR017501">
    <property type="entry name" value="Phage_infect_YhgE_C"/>
</dbReference>
<evidence type="ECO:0000256" key="3">
    <source>
        <dbReference type="ARBA" id="ARBA00022989"/>
    </source>
</evidence>
<keyword evidence="3 7" id="KW-1133">Transmembrane helix</keyword>
<name>A0A7C9N9M8_9BACT</name>
<feature type="domain" description="ABC-2 type transporter transmembrane" evidence="8">
    <location>
        <begin position="31"/>
        <end position="170"/>
    </location>
</feature>
<evidence type="ECO:0000256" key="2">
    <source>
        <dbReference type="ARBA" id="ARBA00022692"/>
    </source>
</evidence>
<proteinExistence type="predicted"/>
<evidence type="ECO:0000259" key="8">
    <source>
        <dbReference type="Pfam" id="PF12698"/>
    </source>
</evidence>
<accession>A0A7C9N9M8</accession>
<feature type="transmembrane region" description="Helical" evidence="7">
    <location>
        <begin position="21"/>
        <end position="38"/>
    </location>
</feature>
<feature type="transmembrane region" description="Helical" evidence="7">
    <location>
        <begin position="767"/>
        <end position="788"/>
    </location>
</feature>
<feature type="transmembrane region" description="Helical" evidence="7">
    <location>
        <begin position="794"/>
        <end position="817"/>
    </location>
</feature>
<organism evidence="9">
    <name type="scientific">Muribaculaceae bacterium Z82</name>
    <dbReference type="NCBI Taxonomy" id="2304548"/>
    <lineage>
        <taxon>Bacteria</taxon>
        <taxon>Pseudomonadati</taxon>
        <taxon>Bacteroidota</taxon>
        <taxon>Bacteroidia</taxon>
        <taxon>Bacteroidales</taxon>
        <taxon>Muribaculaceae</taxon>
    </lineage>
</organism>
<dbReference type="InterPro" id="IPR013525">
    <property type="entry name" value="ABC2_TM"/>
</dbReference>
<evidence type="ECO:0000256" key="1">
    <source>
        <dbReference type="ARBA" id="ARBA00004141"/>
    </source>
</evidence>
<gene>
    <name evidence="9" type="ORF">D1639_01265</name>
</gene>
<comment type="subcellular location">
    <subcellularLocation>
        <location evidence="1">Membrane</location>
        <topology evidence="1">Multi-pass membrane protein</topology>
    </subcellularLocation>
</comment>
<dbReference type="NCBIfam" id="TIGR03062">
    <property type="entry name" value="pip_yhgE_Cterm"/>
    <property type="match status" value="1"/>
</dbReference>
<evidence type="ECO:0000256" key="4">
    <source>
        <dbReference type="ARBA" id="ARBA00023136"/>
    </source>
</evidence>
<reference evidence="9" key="1">
    <citation type="submission" date="2018-08" db="EMBL/GenBank/DDBJ databases">
        <title>Murine metabolic-syndrome-specific gut microbial biobank.</title>
        <authorList>
            <person name="Liu C."/>
        </authorList>
    </citation>
    <scope>NUCLEOTIDE SEQUENCE [LARGE SCALE GENOMIC DNA]</scope>
    <source>
        <strain evidence="9">Z82</strain>
    </source>
</reference>
<feature type="transmembrane region" description="Helical" evidence="7">
    <location>
        <begin position="627"/>
        <end position="645"/>
    </location>
</feature>
<feature type="coiled-coil region" evidence="5">
    <location>
        <begin position="456"/>
        <end position="483"/>
    </location>
</feature>
<evidence type="ECO:0000256" key="5">
    <source>
        <dbReference type="SAM" id="Coils"/>
    </source>
</evidence>
<feature type="transmembrane region" description="Helical" evidence="7">
    <location>
        <begin position="597"/>
        <end position="620"/>
    </location>
</feature>
<keyword evidence="4 7" id="KW-0472">Membrane</keyword>
<feature type="transmembrane region" description="Helical" evidence="7">
    <location>
        <begin position="567"/>
        <end position="591"/>
    </location>
</feature>
<feature type="domain" description="ABC-2 type transporter transmembrane" evidence="8">
    <location>
        <begin position="515"/>
        <end position="699"/>
    </location>
</feature>
<keyword evidence="5" id="KW-0175">Coiled coil</keyword>
<evidence type="ECO:0000256" key="6">
    <source>
        <dbReference type="SAM" id="MobiDB-lite"/>
    </source>
</evidence>